<dbReference type="Proteomes" id="UP000192674">
    <property type="component" value="Unassembled WGS sequence"/>
</dbReference>
<evidence type="ECO:0000313" key="3">
    <source>
        <dbReference type="EMBL" id="SMC90932.1"/>
    </source>
</evidence>
<feature type="region of interest" description="Disordered" evidence="1">
    <location>
        <begin position="177"/>
        <end position="201"/>
    </location>
</feature>
<reference evidence="3 4" key="1">
    <citation type="submission" date="2017-04" db="EMBL/GenBank/DDBJ databases">
        <authorList>
            <person name="Afonso C.L."/>
            <person name="Miller P.J."/>
            <person name="Scott M.A."/>
            <person name="Spackman E."/>
            <person name="Goraichik I."/>
            <person name="Dimitrov K.M."/>
            <person name="Suarez D.L."/>
            <person name="Swayne D.E."/>
        </authorList>
    </citation>
    <scope>NUCLEOTIDE SEQUENCE [LARGE SCALE GENOMIC DNA]</scope>
    <source>
        <strain evidence="3 4">DSM 43828</strain>
    </source>
</reference>
<feature type="transmembrane region" description="Helical" evidence="2">
    <location>
        <begin position="599"/>
        <end position="617"/>
    </location>
</feature>
<dbReference type="RefSeq" id="WP_084426477.1">
    <property type="nucleotide sequence ID" value="NZ_FWXV01000002.1"/>
</dbReference>
<name>A0A1W2D1M4_KIBAR</name>
<keyword evidence="4" id="KW-1185">Reference proteome</keyword>
<dbReference type="AlphaFoldDB" id="A0A1W2D1M4"/>
<gene>
    <name evidence="3" type="ORF">SAMN05661093_02717</name>
</gene>
<feature type="transmembrane region" description="Helical" evidence="2">
    <location>
        <begin position="488"/>
        <end position="510"/>
    </location>
</feature>
<protein>
    <submittedName>
        <fullName evidence="3">Uncharacterized protein</fullName>
    </submittedName>
</protein>
<evidence type="ECO:0000256" key="1">
    <source>
        <dbReference type="SAM" id="MobiDB-lite"/>
    </source>
</evidence>
<keyword evidence="2" id="KW-0812">Transmembrane</keyword>
<organism evidence="3 4">
    <name type="scientific">Kibdelosporangium aridum</name>
    <dbReference type="NCBI Taxonomy" id="2030"/>
    <lineage>
        <taxon>Bacteria</taxon>
        <taxon>Bacillati</taxon>
        <taxon>Actinomycetota</taxon>
        <taxon>Actinomycetes</taxon>
        <taxon>Pseudonocardiales</taxon>
        <taxon>Pseudonocardiaceae</taxon>
        <taxon>Kibdelosporangium</taxon>
    </lineage>
</organism>
<proteinExistence type="predicted"/>
<keyword evidence="2" id="KW-0472">Membrane</keyword>
<dbReference type="OrthoDB" id="3586284at2"/>
<dbReference type="EMBL" id="FWXV01000002">
    <property type="protein sequence ID" value="SMC90932.1"/>
    <property type="molecule type" value="Genomic_DNA"/>
</dbReference>
<keyword evidence="2" id="KW-1133">Transmembrane helix</keyword>
<feature type="compositionally biased region" description="Basic and acidic residues" evidence="1">
    <location>
        <begin position="186"/>
        <end position="201"/>
    </location>
</feature>
<evidence type="ECO:0000313" key="4">
    <source>
        <dbReference type="Proteomes" id="UP000192674"/>
    </source>
</evidence>
<evidence type="ECO:0000256" key="2">
    <source>
        <dbReference type="SAM" id="Phobius"/>
    </source>
</evidence>
<feature type="transmembrane region" description="Helical" evidence="2">
    <location>
        <begin position="569"/>
        <end position="587"/>
    </location>
</feature>
<accession>A0A1W2D1M4</accession>
<sequence length="664" mass="73988">MTLDRLRSALWQTPIPTSPLPHNSYQEALGLNLLALALRLEHVDRMTEALTLVDSTHMTRSVSIDINLTVLTPDQLQALRTDPNATKAPETVWLPVARQARTDQAPVVVRDATNVVLPRATHAETSNALIQGMSKAFRMFLEADPRTADPDEPLYGIRRGLHRSRWLIQAAIANMIDKGVQPPRTPADHAPRRGATDSESIRERAEQAIDQLFPEDSAFLRLLDIAASEYLLVTEVPTNKPQVFMQFDAPVMPARSQDLRDRATIRRGLTPRHEFTVRYQTVIPRAVDSYHVTIEVPSEIAVRRFFLTSDVDGPALRTLVNDIRAVADEYDELNSVSPKLLEQELQSIGSRLAEFGRRRRLDLDSFKTYLEECYAGFTNRRPSFSANGQLISWLSEFSQKYEADHYRKLADGVFTAPMLRRLADDLEASDVDKDLYVDNDPRDNAGHAHWRRRPFGSDPQSVEPVEANLYIALVDDPPSLASNVSKMLLAVTLLVLAFGVILQPDLFRGILFLDDFGGRLKPNFDEQSPVSSADAVVTVLLLVPGLLLARLDIPSARSVLGQLRLFPRYIAYVSMTIAGALALFVAAAQANALALPFEIAIWLLAVLAASMVANNVINAVKRRSRVPFSTVSPNWLIAELTGAVDRRKRDCVVNFSTLGRDARV</sequence>